<evidence type="ECO:0000256" key="1">
    <source>
        <dbReference type="SAM" id="MobiDB-lite"/>
    </source>
</evidence>
<reference evidence="3 4" key="1">
    <citation type="submission" date="2017-04" db="EMBL/GenBank/DDBJ databases">
        <title>Genome sequencing of [Candida] sorbophila.</title>
        <authorList>
            <person name="Ahn J.O."/>
        </authorList>
    </citation>
    <scope>NUCLEOTIDE SEQUENCE [LARGE SCALE GENOMIC DNA]</scope>
    <source>
        <strain evidence="3 4">DS02</strain>
    </source>
</reference>
<keyword evidence="2" id="KW-1133">Transmembrane helix</keyword>
<protein>
    <recommendedName>
        <fullName evidence="5">Mitochondrial outer membrane protein OM14 C-terminal domain-containing protein</fullName>
    </recommendedName>
</protein>
<feature type="compositionally biased region" description="Basic and acidic residues" evidence="1">
    <location>
        <begin position="34"/>
        <end position="45"/>
    </location>
</feature>
<evidence type="ECO:0008006" key="5">
    <source>
        <dbReference type="Google" id="ProtNLM"/>
    </source>
</evidence>
<dbReference type="EMBL" id="NDIQ01000021">
    <property type="protein sequence ID" value="PRT54772.1"/>
    <property type="molecule type" value="Genomic_DNA"/>
</dbReference>
<keyword evidence="4" id="KW-1185">Reference proteome</keyword>
<name>A0A2T0FIE6_9ASCO</name>
<dbReference type="AlphaFoldDB" id="A0A2T0FIE6"/>
<sequence>MSQVHQPYFDPEAKDVAEATKEAVDASASAVQDAAKDAKDGEEPKKTCRAFMDTLSEEADKVKACATSAAKKVASEAERAADSARDLAKKTADNLNEEFKDPAVSTTVLFTVLTASAASTYLSQQHKQGNLTALQVSVVVLSTAAIAFAEYWGVKAYFDRKSK</sequence>
<feature type="transmembrane region" description="Helical" evidence="2">
    <location>
        <begin position="103"/>
        <end position="122"/>
    </location>
</feature>
<evidence type="ECO:0000256" key="2">
    <source>
        <dbReference type="SAM" id="Phobius"/>
    </source>
</evidence>
<evidence type="ECO:0000313" key="3">
    <source>
        <dbReference type="EMBL" id="PRT54772.1"/>
    </source>
</evidence>
<proteinExistence type="predicted"/>
<organism evidence="3 4">
    <name type="scientific">Wickerhamiella sorbophila</name>
    <dbReference type="NCBI Taxonomy" id="45607"/>
    <lineage>
        <taxon>Eukaryota</taxon>
        <taxon>Fungi</taxon>
        <taxon>Dikarya</taxon>
        <taxon>Ascomycota</taxon>
        <taxon>Saccharomycotina</taxon>
        <taxon>Dipodascomycetes</taxon>
        <taxon>Dipodascales</taxon>
        <taxon>Trichomonascaceae</taxon>
        <taxon>Wickerhamiella</taxon>
    </lineage>
</organism>
<feature type="transmembrane region" description="Helical" evidence="2">
    <location>
        <begin position="134"/>
        <end position="154"/>
    </location>
</feature>
<gene>
    <name evidence="3" type="ORF">B9G98_02392</name>
</gene>
<keyword evidence="2" id="KW-0812">Transmembrane</keyword>
<accession>A0A2T0FIE6</accession>
<evidence type="ECO:0000313" key="4">
    <source>
        <dbReference type="Proteomes" id="UP000238350"/>
    </source>
</evidence>
<feature type="region of interest" description="Disordered" evidence="1">
    <location>
        <begin position="1"/>
        <end position="45"/>
    </location>
</feature>
<dbReference type="Proteomes" id="UP000238350">
    <property type="component" value="Unassembled WGS sequence"/>
</dbReference>
<feature type="compositionally biased region" description="Basic and acidic residues" evidence="1">
    <location>
        <begin position="11"/>
        <end position="24"/>
    </location>
</feature>
<dbReference type="Gene3D" id="1.20.120.20">
    <property type="entry name" value="Apolipoprotein"/>
    <property type="match status" value="1"/>
</dbReference>
<keyword evidence="2" id="KW-0472">Membrane</keyword>
<comment type="caution">
    <text evidence="3">The sequence shown here is derived from an EMBL/GenBank/DDBJ whole genome shotgun (WGS) entry which is preliminary data.</text>
</comment>
<dbReference type="GeneID" id="36516140"/>
<dbReference type="RefSeq" id="XP_024664717.1">
    <property type="nucleotide sequence ID" value="XM_024808949.1"/>
</dbReference>